<name>A0A1H7HIV4_9RHOB</name>
<dbReference type="AlphaFoldDB" id="A0A1H7HIV4"/>
<protein>
    <submittedName>
        <fullName evidence="1">Uncharacterized protein</fullName>
    </submittedName>
</protein>
<evidence type="ECO:0000313" key="1">
    <source>
        <dbReference type="EMBL" id="SEK48850.1"/>
    </source>
</evidence>
<reference evidence="1 2" key="1">
    <citation type="submission" date="2016-10" db="EMBL/GenBank/DDBJ databases">
        <authorList>
            <person name="de Groot N.N."/>
        </authorList>
    </citation>
    <scope>NUCLEOTIDE SEQUENCE [LARGE SCALE GENOMIC DNA]</scope>
    <source>
        <strain evidence="1 2">DSM 100674</strain>
    </source>
</reference>
<accession>A0A1H7HIV4</accession>
<proteinExistence type="predicted"/>
<dbReference type="OrthoDB" id="7874397at2"/>
<organism evidence="1 2">
    <name type="scientific">Roseovarius azorensis</name>
    <dbReference type="NCBI Taxonomy" id="1287727"/>
    <lineage>
        <taxon>Bacteria</taxon>
        <taxon>Pseudomonadati</taxon>
        <taxon>Pseudomonadota</taxon>
        <taxon>Alphaproteobacteria</taxon>
        <taxon>Rhodobacterales</taxon>
        <taxon>Roseobacteraceae</taxon>
        <taxon>Roseovarius</taxon>
    </lineage>
</organism>
<sequence>MKHAREITGQMPVGQMAEMADLQGMVVSCLRQWNRGGAVAALEMLRAYMAEVQALATFEALQDLTGVLAPHMRRPLRCHAPHCACVGMDEAAFARFVEEAALGAREDALMLASLLVEARAILPLTDAAGRLGLNLHRAVLGARRSAMPDPVSQTRH</sequence>
<evidence type="ECO:0000313" key="2">
    <source>
        <dbReference type="Proteomes" id="UP000199582"/>
    </source>
</evidence>
<dbReference type="Proteomes" id="UP000199582">
    <property type="component" value="Unassembled WGS sequence"/>
</dbReference>
<dbReference type="RefSeq" id="WP_093031483.1">
    <property type="nucleotide sequence ID" value="NZ_FOAG01000001.1"/>
</dbReference>
<keyword evidence="2" id="KW-1185">Reference proteome</keyword>
<gene>
    <name evidence="1" type="ORF">SAMN05443999_101521</name>
</gene>
<dbReference type="STRING" id="1287727.SAMN05443999_101521"/>
<dbReference type="EMBL" id="FOAG01000001">
    <property type="protein sequence ID" value="SEK48850.1"/>
    <property type="molecule type" value="Genomic_DNA"/>
</dbReference>